<protein>
    <submittedName>
        <fullName evidence="1">Uncharacterized protein</fullName>
    </submittedName>
</protein>
<comment type="caution">
    <text evidence="1">The sequence shown here is derived from an EMBL/GenBank/DDBJ whole genome shotgun (WGS) entry which is preliminary data.</text>
</comment>
<name>A0A1F5JSE1_9BACT</name>
<evidence type="ECO:0000313" key="2">
    <source>
        <dbReference type="Proteomes" id="UP000176902"/>
    </source>
</evidence>
<dbReference type="STRING" id="1797768.A3C59_02645"/>
<dbReference type="EMBL" id="MFCV01000036">
    <property type="protein sequence ID" value="OGE31568.1"/>
    <property type="molecule type" value="Genomic_DNA"/>
</dbReference>
<reference evidence="1 2" key="1">
    <citation type="journal article" date="2016" name="Nat. Commun.">
        <title>Thousands of microbial genomes shed light on interconnected biogeochemical processes in an aquifer system.</title>
        <authorList>
            <person name="Anantharaman K."/>
            <person name="Brown C.T."/>
            <person name="Hug L.A."/>
            <person name="Sharon I."/>
            <person name="Castelle C.J."/>
            <person name="Probst A.J."/>
            <person name="Thomas B.C."/>
            <person name="Singh A."/>
            <person name="Wilkins M.J."/>
            <person name="Karaoz U."/>
            <person name="Brodie E.L."/>
            <person name="Williams K.H."/>
            <person name="Hubbard S.S."/>
            <person name="Banfield J.F."/>
        </authorList>
    </citation>
    <scope>NUCLEOTIDE SEQUENCE [LARGE SCALE GENOMIC DNA]</scope>
</reference>
<evidence type="ECO:0000313" key="1">
    <source>
        <dbReference type="EMBL" id="OGE31568.1"/>
    </source>
</evidence>
<dbReference type="Proteomes" id="UP000176902">
    <property type="component" value="Unassembled WGS sequence"/>
</dbReference>
<sequence length="101" mass="11576">MSREVSRFCKTTEFCENAPRVDELTDGSSLMKLFEPLKREKGDHVLVCMGINSANNTQNECPMIELLRKYVDLSYTGEIEVPGMEGVFTEGELRRIWKLDV</sequence>
<proteinExistence type="predicted"/>
<accession>A0A1F5JSE1</accession>
<dbReference type="AlphaFoldDB" id="A0A1F5JSE1"/>
<organism evidence="1 2">
    <name type="scientific">Candidatus Daviesbacteria bacterium RIFCSPHIGHO2_02_FULL_36_13</name>
    <dbReference type="NCBI Taxonomy" id="1797768"/>
    <lineage>
        <taxon>Bacteria</taxon>
        <taxon>Candidatus Daviesiibacteriota</taxon>
    </lineage>
</organism>
<gene>
    <name evidence="1" type="ORF">A3C59_02645</name>
</gene>